<gene>
    <name evidence="2" type="ORF">HXX76_015138</name>
</gene>
<evidence type="ECO:0000313" key="2">
    <source>
        <dbReference type="EMBL" id="KAG2423620.1"/>
    </source>
</evidence>
<feature type="compositionally biased region" description="Low complexity" evidence="1">
    <location>
        <begin position="105"/>
        <end position="115"/>
    </location>
</feature>
<dbReference type="EMBL" id="JAEHOC010000076">
    <property type="protein sequence ID" value="KAG2423620.1"/>
    <property type="molecule type" value="Genomic_DNA"/>
</dbReference>
<keyword evidence="3" id="KW-1185">Reference proteome</keyword>
<evidence type="ECO:0000313" key="3">
    <source>
        <dbReference type="Proteomes" id="UP000650467"/>
    </source>
</evidence>
<feature type="region of interest" description="Disordered" evidence="1">
    <location>
        <begin position="218"/>
        <end position="257"/>
    </location>
</feature>
<name>A0A835SNF6_CHLIN</name>
<feature type="region of interest" description="Disordered" evidence="1">
    <location>
        <begin position="50"/>
        <end position="149"/>
    </location>
</feature>
<reference evidence="2" key="1">
    <citation type="journal article" date="2020" name="bioRxiv">
        <title>Comparative genomics of Chlamydomonas.</title>
        <authorList>
            <person name="Craig R.J."/>
            <person name="Hasan A.R."/>
            <person name="Ness R.W."/>
            <person name="Keightley P.D."/>
        </authorList>
    </citation>
    <scope>NUCLEOTIDE SEQUENCE</scope>
    <source>
        <strain evidence="2">SAG 7.73</strain>
    </source>
</reference>
<comment type="caution">
    <text evidence="2">The sequence shown here is derived from an EMBL/GenBank/DDBJ whole genome shotgun (WGS) entry which is preliminary data.</text>
</comment>
<dbReference type="OrthoDB" id="552166at2759"/>
<feature type="compositionally biased region" description="Acidic residues" evidence="1">
    <location>
        <begin position="79"/>
        <end position="90"/>
    </location>
</feature>
<evidence type="ECO:0000256" key="1">
    <source>
        <dbReference type="SAM" id="MobiDB-lite"/>
    </source>
</evidence>
<feature type="compositionally biased region" description="Basic and acidic residues" evidence="1">
    <location>
        <begin position="66"/>
        <end position="78"/>
    </location>
</feature>
<accession>A0A835SNF6</accession>
<organism evidence="2 3">
    <name type="scientific">Chlamydomonas incerta</name>
    <dbReference type="NCBI Taxonomy" id="51695"/>
    <lineage>
        <taxon>Eukaryota</taxon>
        <taxon>Viridiplantae</taxon>
        <taxon>Chlorophyta</taxon>
        <taxon>core chlorophytes</taxon>
        <taxon>Chlorophyceae</taxon>
        <taxon>CS clade</taxon>
        <taxon>Chlamydomonadales</taxon>
        <taxon>Chlamydomonadaceae</taxon>
        <taxon>Chlamydomonas</taxon>
    </lineage>
</organism>
<sequence length="257" mass="26320">MYRAALEATGVQTLWCFRLNHGALTRYGLAYCPGRTAYDDAVPNRRGGTTVRILHVPPPGSAAAAGDKDKEKGRGKDKDDEEGGEAEEAGDAAAGAGGGGDEESAPGAAGDAAAAPKRRRSSKGGAGESPAGKGAGAGSGAGAAQERAVEDCVPRAWFEATAGPSTPSRRWQVKVEVALPPGGRPLAELSPPLPAGTRVVERSGLRWVKYQEWRAAFDAAPPTSPKPPGGASPSVKPELCPGDEVRLGSSRQDLVAY</sequence>
<dbReference type="AlphaFoldDB" id="A0A835SNF6"/>
<proteinExistence type="predicted"/>
<protein>
    <submittedName>
        <fullName evidence="2">Uncharacterized protein</fullName>
    </submittedName>
</protein>
<dbReference type="Proteomes" id="UP000650467">
    <property type="component" value="Unassembled WGS sequence"/>
</dbReference>